<organism evidence="1">
    <name type="scientific">Campylobacter jejuni</name>
    <dbReference type="NCBI Taxonomy" id="197"/>
    <lineage>
        <taxon>Bacteria</taxon>
        <taxon>Pseudomonadati</taxon>
        <taxon>Campylobacterota</taxon>
        <taxon>Epsilonproteobacteria</taxon>
        <taxon>Campylobacterales</taxon>
        <taxon>Campylobacteraceae</taxon>
        <taxon>Campylobacter</taxon>
    </lineage>
</organism>
<dbReference type="EMBL" id="AANOQJ010000008">
    <property type="protein sequence ID" value="EDP8036854.1"/>
    <property type="molecule type" value="Genomic_DNA"/>
</dbReference>
<gene>
    <name evidence="1" type="ORF">GRO02_07010</name>
</gene>
<dbReference type="AlphaFoldDB" id="A0A6F9MVP2"/>
<comment type="caution">
    <text evidence="1">The sequence shown here is derived from an EMBL/GenBank/DDBJ whole genome shotgun (WGS) entry which is preliminary data.</text>
</comment>
<reference evidence="1" key="1">
    <citation type="submission" date="2020-01" db="EMBL/GenBank/DDBJ databases">
        <authorList>
            <consortium name="GenomeTrakr network: Whole genome sequencing for foodborne pathogen traceback"/>
        </authorList>
    </citation>
    <scope>NUCLEOTIDE SEQUENCE</scope>
    <source>
        <strain evidence="1">CFSAN096326</strain>
    </source>
</reference>
<accession>A0A6F9MVP2</accession>
<sequence>MLEDKYDWKISNPDKNGNVYYHFPKDEDEFKEAVVKNGGMSVYVYQEGGLIDEFHTKSQGYRWKTPIFTYIKNMNKDREKFRRYYKNCKFFTILD</sequence>
<protein>
    <submittedName>
        <fullName evidence="1">Uncharacterized protein</fullName>
    </submittedName>
</protein>
<evidence type="ECO:0000313" key="1">
    <source>
        <dbReference type="EMBL" id="EDP8036854.1"/>
    </source>
</evidence>
<proteinExistence type="predicted"/>
<name>A0A6F9MVP2_CAMJU</name>